<keyword evidence="2 5" id="KW-0812">Transmembrane</keyword>
<dbReference type="Proteomes" id="UP000034231">
    <property type="component" value="Unassembled WGS sequence"/>
</dbReference>
<dbReference type="Pfam" id="PF04932">
    <property type="entry name" value="Wzy_C"/>
    <property type="match status" value="1"/>
</dbReference>
<comment type="subcellular location">
    <subcellularLocation>
        <location evidence="1">Membrane</location>
        <topology evidence="1">Multi-pass membrane protein</topology>
    </subcellularLocation>
</comment>
<keyword evidence="4 5" id="KW-0472">Membrane</keyword>
<feature type="transmembrane region" description="Helical" evidence="5">
    <location>
        <begin position="392"/>
        <end position="410"/>
    </location>
</feature>
<feature type="transmembrane region" description="Helical" evidence="5">
    <location>
        <begin position="37"/>
        <end position="55"/>
    </location>
</feature>
<feature type="transmembrane region" description="Helical" evidence="5">
    <location>
        <begin position="127"/>
        <end position="148"/>
    </location>
</feature>
<dbReference type="InterPro" id="IPR051533">
    <property type="entry name" value="WaaL-like"/>
</dbReference>
<accession>A0A0G0I1Z8</accession>
<proteinExistence type="predicted"/>
<protein>
    <recommendedName>
        <fullName evidence="6">O-antigen ligase-related domain-containing protein</fullName>
    </recommendedName>
</protein>
<dbReference type="InterPro" id="IPR007016">
    <property type="entry name" value="O-antigen_ligase-rel_domated"/>
</dbReference>
<dbReference type="PANTHER" id="PTHR37422">
    <property type="entry name" value="TEICHURONIC ACID BIOSYNTHESIS PROTEIN TUAE"/>
    <property type="match status" value="1"/>
</dbReference>
<feature type="transmembrane region" description="Helical" evidence="5">
    <location>
        <begin position="422"/>
        <end position="455"/>
    </location>
</feature>
<dbReference type="AlphaFoldDB" id="A0A0G0I1Z8"/>
<feature type="transmembrane region" description="Helical" evidence="5">
    <location>
        <begin position="101"/>
        <end position="121"/>
    </location>
</feature>
<evidence type="ECO:0000313" key="7">
    <source>
        <dbReference type="EMBL" id="KKQ49348.1"/>
    </source>
</evidence>
<feature type="domain" description="O-antigen ligase-related" evidence="6">
    <location>
        <begin position="252"/>
        <end position="399"/>
    </location>
</feature>
<evidence type="ECO:0000259" key="6">
    <source>
        <dbReference type="Pfam" id="PF04932"/>
    </source>
</evidence>
<feature type="transmembrane region" description="Helical" evidence="5">
    <location>
        <begin position="169"/>
        <end position="186"/>
    </location>
</feature>
<name>A0A0G0I1Z8_9BACT</name>
<dbReference type="EMBL" id="LBTX01000016">
    <property type="protein sequence ID" value="KKQ49348.1"/>
    <property type="molecule type" value="Genomic_DNA"/>
</dbReference>
<evidence type="ECO:0000256" key="3">
    <source>
        <dbReference type="ARBA" id="ARBA00022989"/>
    </source>
</evidence>
<sequence length="462" mass="53712">MGCLFLPNTKFYFLASILLVLIIFGVSRSWEKVVIYGYWLLSIYYVGQLYVFQVIRTEELYHPLYPNGRSLYFKFTPLLVLGMTMIISWTIKLIKEKCRSNWLIVILLMSVLTKLISSFMGNEILPWWVEMGKIINDLSLVIWLWWVTDYLGRVKTEEKKYFWDYMGKILKISIIVGSIIVILQVLKGSVLGLVVEQRTDLPFDGNAWLPRVVGIWNHPNEAAFNIFTWTIAWALIEIRQRKKLGEVLNRWLLIPLTALLCLQSRSIFLGMGLITLWGIYFYRKEISWSKILEKRIKGVKSWLMVVTVSLILLFIGNSFVVSITNLGENSGWDTRQKLINVAKDLADKHLWWGVGEGNFIPVAFREDKSGTMKAFPESVHQGWVLILTEKGVVGLSVWLIFILTIVLAWWKKSKNNMELRWLFYVTLLTQFVVMMFQPFSNILMVNLVAAMLLLASEEKSFF</sequence>
<reference evidence="7 8" key="1">
    <citation type="journal article" date="2015" name="Nature">
        <title>rRNA introns, odd ribosomes, and small enigmatic genomes across a large radiation of phyla.</title>
        <authorList>
            <person name="Brown C.T."/>
            <person name="Hug L.A."/>
            <person name="Thomas B.C."/>
            <person name="Sharon I."/>
            <person name="Castelle C.J."/>
            <person name="Singh A."/>
            <person name="Wilkins M.J."/>
            <person name="Williams K.H."/>
            <person name="Banfield J.F."/>
        </authorList>
    </citation>
    <scope>NUCLEOTIDE SEQUENCE [LARGE SCALE GENOMIC DNA]</scope>
</reference>
<evidence type="ECO:0000256" key="4">
    <source>
        <dbReference type="ARBA" id="ARBA00023136"/>
    </source>
</evidence>
<dbReference type="GO" id="GO:0016020">
    <property type="term" value="C:membrane"/>
    <property type="evidence" value="ECO:0007669"/>
    <property type="project" value="UniProtKB-SubCell"/>
</dbReference>
<organism evidence="7 8">
    <name type="scientific">Candidatus Shapirobacteria bacterium GW2011_GWE1_38_10</name>
    <dbReference type="NCBI Taxonomy" id="1618488"/>
    <lineage>
        <taxon>Bacteria</taxon>
        <taxon>Candidatus Shapironibacteriota</taxon>
    </lineage>
</organism>
<gene>
    <name evidence="7" type="ORF">US68_C0016G0008</name>
</gene>
<keyword evidence="3 5" id="KW-1133">Transmembrane helix</keyword>
<evidence type="ECO:0000256" key="5">
    <source>
        <dbReference type="SAM" id="Phobius"/>
    </source>
</evidence>
<evidence type="ECO:0000313" key="8">
    <source>
        <dbReference type="Proteomes" id="UP000034231"/>
    </source>
</evidence>
<dbReference type="PANTHER" id="PTHR37422:SF13">
    <property type="entry name" value="LIPOPOLYSACCHARIDE BIOSYNTHESIS PROTEIN PA4999-RELATED"/>
    <property type="match status" value="1"/>
</dbReference>
<feature type="transmembrane region" description="Helical" evidence="5">
    <location>
        <begin position="12"/>
        <end position="30"/>
    </location>
</feature>
<comment type="caution">
    <text evidence="7">The sequence shown here is derived from an EMBL/GenBank/DDBJ whole genome shotgun (WGS) entry which is preliminary data.</text>
</comment>
<feature type="transmembrane region" description="Helical" evidence="5">
    <location>
        <begin position="302"/>
        <end position="323"/>
    </location>
</feature>
<evidence type="ECO:0000256" key="2">
    <source>
        <dbReference type="ARBA" id="ARBA00022692"/>
    </source>
</evidence>
<evidence type="ECO:0000256" key="1">
    <source>
        <dbReference type="ARBA" id="ARBA00004141"/>
    </source>
</evidence>
<feature type="transmembrane region" description="Helical" evidence="5">
    <location>
        <begin position="252"/>
        <end position="282"/>
    </location>
</feature>
<feature type="transmembrane region" description="Helical" evidence="5">
    <location>
        <begin position="75"/>
        <end position="94"/>
    </location>
</feature>